<dbReference type="RefSeq" id="WP_327788058.1">
    <property type="nucleotide sequence ID" value="NZ_JARGEQ010000029.1"/>
</dbReference>
<feature type="non-terminal residue" evidence="3">
    <location>
        <position position="1"/>
    </location>
</feature>
<feature type="region of interest" description="Disordered" evidence="1">
    <location>
        <begin position="56"/>
        <end position="79"/>
    </location>
</feature>
<keyword evidence="2" id="KW-0732">Signal</keyword>
<proteinExistence type="predicted"/>
<dbReference type="InterPro" id="IPR006311">
    <property type="entry name" value="TAT_signal"/>
</dbReference>
<comment type="caution">
    <text evidence="3">The sequence shown here is derived from an EMBL/GenBank/DDBJ whole genome shotgun (WGS) entry which is preliminary data.</text>
</comment>
<dbReference type="AlphaFoldDB" id="A0AAP3V0D0"/>
<evidence type="ECO:0000313" key="3">
    <source>
        <dbReference type="EMBL" id="MDF1585638.1"/>
    </source>
</evidence>
<evidence type="ECO:0000256" key="1">
    <source>
        <dbReference type="SAM" id="MobiDB-lite"/>
    </source>
</evidence>
<feature type="region of interest" description="Disordered" evidence="1">
    <location>
        <begin position="391"/>
        <end position="425"/>
    </location>
</feature>
<name>A0AAP3V0D0_9PROT</name>
<organism evidence="3 4">
    <name type="scientific">Marinimicrococcus flavescens</name>
    <dbReference type="NCBI Taxonomy" id="3031815"/>
    <lineage>
        <taxon>Bacteria</taxon>
        <taxon>Pseudomonadati</taxon>
        <taxon>Pseudomonadota</taxon>
        <taxon>Alphaproteobacteria</taxon>
        <taxon>Geminicoccales</taxon>
        <taxon>Geminicoccaceae</taxon>
        <taxon>Marinimicrococcus</taxon>
    </lineage>
</organism>
<protein>
    <recommendedName>
        <fullName evidence="5">Secreted protein</fullName>
    </recommendedName>
</protein>
<accession>A0AAP3V0D0</accession>
<feature type="chain" id="PRO_5042891992" description="Secreted protein" evidence="2">
    <location>
        <begin position="34"/>
        <end position="454"/>
    </location>
</feature>
<dbReference type="EMBL" id="JARGEQ010000029">
    <property type="protein sequence ID" value="MDF1585638.1"/>
    <property type="molecule type" value="Genomic_DNA"/>
</dbReference>
<dbReference type="PROSITE" id="PS51318">
    <property type="entry name" value="TAT"/>
    <property type="match status" value="1"/>
</dbReference>
<feature type="signal peptide" evidence="2">
    <location>
        <begin position="1"/>
        <end position="33"/>
    </location>
</feature>
<reference evidence="3 4" key="1">
    <citation type="submission" date="2023-03" db="EMBL/GenBank/DDBJ databases">
        <title>YIM 152171 draft genome.</title>
        <authorList>
            <person name="Yang Z."/>
        </authorList>
    </citation>
    <scope>NUCLEOTIDE SEQUENCE [LARGE SCALE GENOMIC DNA]</scope>
    <source>
        <strain evidence="3 4">YIM 152171</strain>
    </source>
</reference>
<evidence type="ECO:0000313" key="4">
    <source>
        <dbReference type="Proteomes" id="UP001301140"/>
    </source>
</evidence>
<evidence type="ECO:0008006" key="5">
    <source>
        <dbReference type="Google" id="ProtNLM"/>
    </source>
</evidence>
<gene>
    <name evidence="3" type="ORF">PZ740_04450</name>
</gene>
<sequence>MNAPISRRNFVSRTLVYGGVATPLALISSKAFACHEYVSPVDGAAGCGAYRRDLDAAESAPEPTPTPPETGQPLPVGSDAPFGGRFYGNPYMCDTVSEVRFYQGSAVAKRIIAEHDGEVTAIRWHNRYGSGYSSGDGGSVIVKIEGDKNGKPSGEVLAETEVNGGRGAPTSQGFFPQWSFKKPARLTSGRPYHIVWYQVGSSGYVAVDFHYAYSPIPSGSKRGGPYEGDDCPVQRGSGSSWEVVAEHGGFIQLYHKDGVTTGCPVVFSSGGFKKSYGGSTQIRQRFTMDASGRTVDGIWLRTWYQSGSPSDLKIRVLQSGGASLAELRLKASELPQTPNRLDYPDQPGNPAAVWTYKKFAQPLTLKPNEYYEVRLSADSGSYTMHAVQLGDPRSHGASSRNAWSSGRAEVSTNGGGSWRGWDDTKEAPGVARSDVLLPMAFSVVAPKDEPQVCT</sequence>
<dbReference type="Proteomes" id="UP001301140">
    <property type="component" value="Unassembled WGS sequence"/>
</dbReference>
<evidence type="ECO:0000256" key="2">
    <source>
        <dbReference type="SAM" id="SignalP"/>
    </source>
</evidence>
<keyword evidence="4" id="KW-1185">Reference proteome</keyword>